<reference evidence="3" key="1">
    <citation type="submission" date="2018-09" db="EMBL/GenBank/DDBJ databases">
        <authorList>
            <person name="Zhu H."/>
        </authorList>
    </citation>
    <scope>NUCLEOTIDE SEQUENCE [LARGE SCALE GENOMIC DNA]</scope>
    <source>
        <strain evidence="3">K1W22B-1</strain>
    </source>
</reference>
<organism evidence="2 3">
    <name type="scientific">Nocardioides cavernaquae</name>
    <dbReference type="NCBI Taxonomy" id="2321396"/>
    <lineage>
        <taxon>Bacteria</taxon>
        <taxon>Bacillati</taxon>
        <taxon>Actinomycetota</taxon>
        <taxon>Actinomycetes</taxon>
        <taxon>Propionibacteriales</taxon>
        <taxon>Nocardioidaceae</taxon>
        <taxon>Nocardioides</taxon>
    </lineage>
</organism>
<proteinExistence type="predicted"/>
<protein>
    <submittedName>
        <fullName evidence="2">Uncharacterized protein</fullName>
    </submittedName>
</protein>
<comment type="caution">
    <text evidence="2">The sequence shown here is derived from an EMBL/GenBank/DDBJ whole genome shotgun (WGS) entry which is preliminary data.</text>
</comment>
<dbReference type="AlphaFoldDB" id="A0A3A5HHW6"/>
<gene>
    <name evidence="2" type="ORF">D4739_14370</name>
</gene>
<evidence type="ECO:0000313" key="2">
    <source>
        <dbReference type="EMBL" id="RJS47287.1"/>
    </source>
</evidence>
<keyword evidence="1" id="KW-0472">Membrane</keyword>
<sequence>MRIARVVSGATALTALVALALYLWARNYSAYLEDAVVSGVAYRLVVSGGLLLPGLACLVLALSARKPGPAWAAGALAIGWFVVGGSASYVLGI</sequence>
<keyword evidence="1" id="KW-1133">Transmembrane helix</keyword>
<dbReference type="EMBL" id="QYRP01000002">
    <property type="protein sequence ID" value="RJS47287.1"/>
    <property type="molecule type" value="Genomic_DNA"/>
</dbReference>
<name>A0A3A5HHW6_9ACTN</name>
<feature type="transmembrane region" description="Helical" evidence="1">
    <location>
        <begin position="70"/>
        <end position="91"/>
    </location>
</feature>
<keyword evidence="1" id="KW-0812">Transmembrane</keyword>
<evidence type="ECO:0000313" key="3">
    <source>
        <dbReference type="Proteomes" id="UP000276542"/>
    </source>
</evidence>
<feature type="transmembrane region" description="Helical" evidence="1">
    <location>
        <begin position="41"/>
        <end position="63"/>
    </location>
</feature>
<dbReference type="Proteomes" id="UP000276542">
    <property type="component" value="Unassembled WGS sequence"/>
</dbReference>
<accession>A0A3A5HHW6</accession>
<keyword evidence="3" id="KW-1185">Reference proteome</keyword>
<evidence type="ECO:0000256" key="1">
    <source>
        <dbReference type="SAM" id="Phobius"/>
    </source>
</evidence>